<dbReference type="EMBL" id="SPHZ02000005">
    <property type="protein sequence ID" value="KAF0917436.1"/>
    <property type="molecule type" value="Genomic_DNA"/>
</dbReference>
<proteinExistence type="predicted"/>
<feature type="region of interest" description="Disordered" evidence="1">
    <location>
        <begin position="84"/>
        <end position="182"/>
    </location>
</feature>
<keyword evidence="3" id="KW-1185">Reference proteome</keyword>
<accession>A0A6G1DYK4</accession>
<organism evidence="2 3">
    <name type="scientific">Oryza meyeriana var. granulata</name>
    <dbReference type="NCBI Taxonomy" id="110450"/>
    <lineage>
        <taxon>Eukaryota</taxon>
        <taxon>Viridiplantae</taxon>
        <taxon>Streptophyta</taxon>
        <taxon>Embryophyta</taxon>
        <taxon>Tracheophyta</taxon>
        <taxon>Spermatophyta</taxon>
        <taxon>Magnoliopsida</taxon>
        <taxon>Liliopsida</taxon>
        <taxon>Poales</taxon>
        <taxon>Poaceae</taxon>
        <taxon>BOP clade</taxon>
        <taxon>Oryzoideae</taxon>
        <taxon>Oryzeae</taxon>
        <taxon>Oryzinae</taxon>
        <taxon>Oryza</taxon>
        <taxon>Oryza meyeriana</taxon>
    </lineage>
</organism>
<sequence>MPTATARAHQRRRVLASRSGGRWRRAPGLPIQRSVEEGLHGCAHPVALGIRAGAASRCLKPSARRRCRPNTPNEPTSIVLAATNDPQHCSSSPSPHPHPPDLLLSPNRVSSISLSTVADRQSSAPATTAAVDPQNCPSFPSTNADPWRPGGRASQPVSSAATRRHPKTHHLVATGGSSSSRRVKLKNNKKLLRYQPAGKQISEEEGDFYNYQVYKLTSWTQTC</sequence>
<evidence type="ECO:0000256" key="1">
    <source>
        <dbReference type="SAM" id="MobiDB-lite"/>
    </source>
</evidence>
<protein>
    <submittedName>
        <fullName evidence="2">Uncharacterized protein</fullName>
    </submittedName>
</protein>
<reference evidence="2 3" key="1">
    <citation type="submission" date="2019-11" db="EMBL/GenBank/DDBJ databases">
        <title>Whole genome sequence of Oryza granulata.</title>
        <authorList>
            <person name="Li W."/>
        </authorList>
    </citation>
    <scope>NUCLEOTIDE SEQUENCE [LARGE SCALE GENOMIC DNA]</scope>
    <source>
        <strain evidence="3">cv. Menghai</strain>
        <tissue evidence="2">Leaf</tissue>
    </source>
</reference>
<evidence type="ECO:0000313" key="3">
    <source>
        <dbReference type="Proteomes" id="UP000479710"/>
    </source>
</evidence>
<dbReference type="Proteomes" id="UP000479710">
    <property type="component" value="Unassembled WGS sequence"/>
</dbReference>
<name>A0A6G1DYK4_9ORYZ</name>
<gene>
    <name evidence="2" type="ORF">E2562_020558</name>
</gene>
<evidence type="ECO:0000313" key="2">
    <source>
        <dbReference type="EMBL" id="KAF0917436.1"/>
    </source>
</evidence>
<feature type="compositionally biased region" description="Basic residues" evidence="1">
    <location>
        <begin position="8"/>
        <end position="25"/>
    </location>
</feature>
<feature type="compositionally biased region" description="Polar residues" evidence="1">
    <location>
        <begin position="135"/>
        <end position="144"/>
    </location>
</feature>
<feature type="region of interest" description="Disordered" evidence="1">
    <location>
        <begin position="1"/>
        <end position="26"/>
    </location>
</feature>
<comment type="caution">
    <text evidence="2">The sequence shown here is derived from an EMBL/GenBank/DDBJ whole genome shotgun (WGS) entry which is preliminary data.</text>
</comment>
<dbReference type="AlphaFoldDB" id="A0A6G1DYK4"/>
<feature type="compositionally biased region" description="Polar residues" evidence="1">
    <location>
        <begin position="107"/>
        <end position="126"/>
    </location>
</feature>